<dbReference type="OrthoDB" id="6159439at2759"/>
<protein>
    <submittedName>
        <fullName evidence="2">Uncharacterized protein</fullName>
    </submittedName>
</protein>
<accession>A0A8X6X491</accession>
<feature type="region of interest" description="Disordered" evidence="1">
    <location>
        <begin position="81"/>
        <end position="100"/>
    </location>
</feature>
<proteinExistence type="predicted"/>
<evidence type="ECO:0000313" key="2">
    <source>
        <dbReference type="EMBL" id="GFY45161.1"/>
    </source>
</evidence>
<reference evidence="2" key="1">
    <citation type="submission" date="2020-08" db="EMBL/GenBank/DDBJ databases">
        <title>Multicomponent nature underlies the extraordinary mechanical properties of spider dragline silk.</title>
        <authorList>
            <person name="Kono N."/>
            <person name="Nakamura H."/>
            <person name="Mori M."/>
            <person name="Yoshida Y."/>
            <person name="Ohtoshi R."/>
            <person name="Malay A.D."/>
            <person name="Moran D.A.P."/>
            <person name="Tomita M."/>
            <person name="Numata K."/>
            <person name="Arakawa K."/>
        </authorList>
    </citation>
    <scope>NUCLEOTIDE SEQUENCE</scope>
</reference>
<dbReference type="AlphaFoldDB" id="A0A8X6X491"/>
<evidence type="ECO:0000256" key="1">
    <source>
        <dbReference type="SAM" id="MobiDB-lite"/>
    </source>
</evidence>
<comment type="caution">
    <text evidence="2">The sequence shown here is derived from an EMBL/GenBank/DDBJ whole genome shotgun (WGS) entry which is preliminary data.</text>
</comment>
<dbReference type="EMBL" id="BMAV01004665">
    <property type="protein sequence ID" value="GFY45161.1"/>
    <property type="molecule type" value="Genomic_DNA"/>
</dbReference>
<dbReference type="Proteomes" id="UP000886998">
    <property type="component" value="Unassembled WGS sequence"/>
</dbReference>
<gene>
    <name evidence="2" type="primary">DMBX1</name>
    <name evidence="2" type="ORF">TNIN_26001</name>
</gene>
<sequence>MGTVSQKIGCARTGCRVHPSARGAVTAPNDYPKGVEFTGFSGRRGQIFHFLPFNRGSVFSREVYSHTIPCDNPYDSTFGRLPNEEISPRSSIPSSSEPGYEAASLETHNFKAKILNENPNYPPSPKAQNNDYEDLSSETPQSSDVIKQHPLNFWAGKLPTYLSPTTADTQCRFLPMVSSFLYPHLPGNWPYTYYGNATSTTDIVYDDKSQCLPLNRTESSGSRYTENES</sequence>
<keyword evidence="3" id="KW-1185">Reference proteome</keyword>
<name>A0A8X6X491_9ARAC</name>
<feature type="region of interest" description="Disordered" evidence="1">
    <location>
        <begin position="115"/>
        <end position="142"/>
    </location>
</feature>
<feature type="compositionally biased region" description="Low complexity" evidence="1">
    <location>
        <begin position="88"/>
        <end position="98"/>
    </location>
</feature>
<evidence type="ECO:0000313" key="3">
    <source>
        <dbReference type="Proteomes" id="UP000886998"/>
    </source>
</evidence>
<organism evidence="2 3">
    <name type="scientific">Trichonephila inaurata madagascariensis</name>
    <dbReference type="NCBI Taxonomy" id="2747483"/>
    <lineage>
        <taxon>Eukaryota</taxon>
        <taxon>Metazoa</taxon>
        <taxon>Ecdysozoa</taxon>
        <taxon>Arthropoda</taxon>
        <taxon>Chelicerata</taxon>
        <taxon>Arachnida</taxon>
        <taxon>Araneae</taxon>
        <taxon>Araneomorphae</taxon>
        <taxon>Entelegynae</taxon>
        <taxon>Araneoidea</taxon>
        <taxon>Nephilidae</taxon>
        <taxon>Trichonephila</taxon>
        <taxon>Trichonephila inaurata</taxon>
    </lineage>
</organism>